<reference evidence="3 4" key="1">
    <citation type="submission" date="2024-01" db="EMBL/GenBank/DDBJ databases">
        <title>The complete chloroplast genome sequence of Lithospermum erythrorhizon: insights into the phylogenetic relationship among Boraginaceae species and the maternal lineages of purple gromwells.</title>
        <authorList>
            <person name="Okada T."/>
            <person name="Watanabe K."/>
        </authorList>
    </citation>
    <scope>NUCLEOTIDE SEQUENCE [LARGE SCALE GENOMIC DNA]</scope>
</reference>
<evidence type="ECO:0000259" key="2">
    <source>
        <dbReference type="Pfam" id="PF03732"/>
    </source>
</evidence>
<dbReference type="EMBL" id="BAABME010019168">
    <property type="protein sequence ID" value="GAA0156314.1"/>
    <property type="molecule type" value="Genomic_DNA"/>
</dbReference>
<feature type="domain" description="Retrotransposon gag" evidence="2">
    <location>
        <begin position="122"/>
        <end position="211"/>
    </location>
</feature>
<feature type="compositionally biased region" description="Basic and acidic residues" evidence="1">
    <location>
        <begin position="285"/>
        <end position="298"/>
    </location>
</feature>
<name>A0AAV3PWZ3_LITER</name>
<dbReference type="InterPro" id="IPR005162">
    <property type="entry name" value="Retrotrans_gag_dom"/>
</dbReference>
<dbReference type="PANTHER" id="PTHR33223">
    <property type="entry name" value="CCHC-TYPE DOMAIN-CONTAINING PROTEIN"/>
    <property type="match status" value="1"/>
</dbReference>
<keyword evidence="4" id="KW-1185">Reference proteome</keyword>
<gene>
    <name evidence="3" type="ORF">LIER_38252</name>
</gene>
<dbReference type="AlphaFoldDB" id="A0AAV3PWZ3"/>
<evidence type="ECO:0000313" key="3">
    <source>
        <dbReference type="EMBL" id="GAA0156314.1"/>
    </source>
</evidence>
<sequence length="298" mass="34271">METLYFREEEEETYTHTPPMRGNREPAAGHQGHHEATAGCVAAPAPQLDAMAALRREVDSLTAKVVGQTRRGTNTELAGLASFSPDIRGAIMPETHPEEHIAEFESQMSFHQPGNKVYCRPFPASLAGPTLKWFNRLPEGCVSSFVELKNRFTRTYVGMVQQDKDEHSVMTIRQRENELIASFQERFQMEFNLIPGANQKIAVISFVEGLRMCKFKESLFKRHPQNLEELNERAYKYIWIEEAEKSVGKDKAKRQTEEHRRKSLEPRRRSALDMIRGESLFATSERSEEEKGNQRRKD</sequence>
<protein>
    <recommendedName>
        <fullName evidence="2">Retrotransposon gag domain-containing protein</fullName>
    </recommendedName>
</protein>
<feature type="compositionally biased region" description="Basic and acidic residues" evidence="1">
    <location>
        <begin position="248"/>
        <end position="271"/>
    </location>
</feature>
<comment type="caution">
    <text evidence="3">The sequence shown here is derived from an EMBL/GenBank/DDBJ whole genome shotgun (WGS) entry which is preliminary data.</text>
</comment>
<dbReference type="Proteomes" id="UP001454036">
    <property type="component" value="Unassembled WGS sequence"/>
</dbReference>
<accession>A0AAV3PWZ3</accession>
<feature type="region of interest" description="Disordered" evidence="1">
    <location>
        <begin position="248"/>
        <end position="298"/>
    </location>
</feature>
<evidence type="ECO:0000313" key="4">
    <source>
        <dbReference type="Proteomes" id="UP001454036"/>
    </source>
</evidence>
<dbReference type="Pfam" id="PF03732">
    <property type="entry name" value="Retrotrans_gag"/>
    <property type="match status" value="1"/>
</dbReference>
<evidence type="ECO:0000256" key="1">
    <source>
        <dbReference type="SAM" id="MobiDB-lite"/>
    </source>
</evidence>
<organism evidence="3 4">
    <name type="scientific">Lithospermum erythrorhizon</name>
    <name type="common">Purple gromwell</name>
    <name type="synonym">Lithospermum officinale var. erythrorhizon</name>
    <dbReference type="NCBI Taxonomy" id="34254"/>
    <lineage>
        <taxon>Eukaryota</taxon>
        <taxon>Viridiplantae</taxon>
        <taxon>Streptophyta</taxon>
        <taxon>Embryophyta</taxon>
        <taxon>Tracheophyta</taxon>
        <taxon>Spermatophyta</taxon>
        <taxon>Magnoliopsida</taxon>
        <taxon>eudicotyledons</taxon>
        <taxon>Gunneridae</taxon>
        <taxon>Pentapetalae</taxon>
        <taxon>asterids</taxon>
        <taxon>lamiids</taxon>
        <taxon>Boraginales</taxon>
        <taxon>Boraginaceae</taxon>
        <taxon>Boraginoideae</taxon>
        <taxon>Lithospermeae</taxon>
        <taxon>Lithospermum</taxon>
    </lineage>
</organism>
<feature type="region of interest" description="Disordered" evidence="1">
    <location>
        <begin position="1"/>
        <end position="33"/>
    </location>
</feature>
<proteinExistence type="predicted"/>
<dbReference type="PANTHER" id="PTHR33223:SF10">
    <property type="entry name" value="AMINOTRANSFERASE-LIKE PLANT MOBILE DOMAIN-CONTAINING PROTEIN"/>
    <property type="match status" value="1"/>
</dbReference>